<dbReference type="PROSITE" id="PS51257">
    <property type="entry name" value="PROKAR_LIPOPROTEIN"/>
    <property type="match status" value="1"/>
</dbReference>
<evidence type="ECO:0000313" key="4">
    <source>
        <dbReference type="Proteomes" id="UP000292408"/>
    </source>
</evidence>
<sequence length="199" mass="20302">MTRRPFRAAGALAAAALLAALTACAPTVALEPADDANALACAEISVRLPDELLGLERRTTNAQATAAWGNPAAVIYRCGLPPIGATDLPCFTVEGVDWLLDESNAPQFVFLSYGRAPVTEIIVDPDLAGVAGVDVLRALGPAVSVVEATQQCLAATDVLTGGQIAPPSESDEPAEQGDGPTGSSDEPAAPREGDEPADE</sequence>
<dbReference type="InterPro" id="IPR021903">
    <property type="entry name" value="DUF3515"/>
</dbReference>
<feature type="chain" id="PRO_5020843679" evidence="2">
    <location>
        <begin position="26"/>
        <end position="199"/>
    </location>
</feature>
<dbReference type="AlphaFoldDB" id="A0A4Q7TS71"/>
<dbReference type="OrthoDB" id="4331648at2"/>
<dbReference type="Pfam" id="PF12028">
    <property type="entry name" value="DUF3515"/>
    <property type="match status" value="1"/>
</dbReference>
<dbReference type="Proteomes" id="UP000292408">
    <property type="component" value="Unassembled WGS sequence"/>
</dbReference>
<reference evidence="3 4" key="1">
    <citation type="journal article" date="2015" name="Stand. Genomic Sci.">
        <title>Genomic Encyclopedia of Bacterial and Archaeal Type Strains, Phase III: the genomes of soil and plant-associated and newly described type strains.</title>
        <authorList>
            <person name="Whitman W.B."/>
            <person name="Woyke T."/>
            <person name="Klenk H.P."/>
            <person name="Zhou Y."/>
            <person name="Lilburn T.G."/>
            <person name="Beck B.J."/>
            <person name="De Vos P."/>
            <person name="Vandamme P."/>
            <person name="Eisen J.A."/>
            <person name="Garrity G."/>
            <person name="Hugenholtz P."/>
            <person name="Kyrpides N.C."/>
        </authorList>
    </citation>
    <scope>NUCLEOTIDE SEQUENCE [LARGE SCALE GENOMIC DNA]</scope>
    <source>
        <strain evidence="3 4">AC4r</strain>
    </source>
</reference>
<comment type="caution">
    <text evidence="3">The sequence shown here is derived from an EMBL/GenBank/DDBJ whole genome shotgun (WGS) entry which is preliminary data.</text>
</comment>
<organism evidence="3 4">
    <name type="scientific">Microcella alkaliphila</name>
    <dbReference type="NCBI Taxonomy" id="279828"/>
    <lineage>
        <taxon>Bacteria</taxon>
        <taxon>Bacillati</taxon>
        <taxon>Actinomycetota</taxon>
        <taxon>Actinomycetes</taxon>
        <taxon>Micrococcales</taxon>
        <taxon>Microbacteriaceae</taxon>
        <taxon>Microcella</taxon>
    </lineage>
</organism>
<feature type="compositionally biased region" description="Basic and acidic residues" evidence="1">
    <location>
        <begin position="188"/>
        <end position="199"/>
    </location>
</feature>
<accession>A0A4Q7TS71</accession>
<proteinExistence type="predicted"/>
<keyword evidence="2" id="KW-0732">Signal</keyword>
<evidence type="ECO:0000313" key="3">
    <source>
        <dbReference type="EMBL" id="RZT62412.1"/>
    </source>
</evidence>
<dbReference type="EMBL" id="SGXT01000013">
    <property type="protein sequence ID" value="RZT62412.1"/>
    <property type="molecule type" value="Genomic_DNA"/>
</dbReference>
<dbReference type="RefSeq" id="WP_130281543.1">
    <property type="nucleotide sequence ID" value="NZ_SGXT01000013.1"/>
</dbReference>
<feature type="signal peptide" evidence="2">
    <location>
        <begin position="1"/>
        <end position="25"/>
    </location>
</feature>
<evidence type="ECO:0000256" key="2">
    <source>
        <dbReference type="SAM" id="SignalP"/>
    </source>
</evidence>
<evidence type="ECO:0000256" key="1">
    <source>
        <dbReference type="SAM" id="MobiDB-lite"/>
    </source>
</evidence>
<feature type="region of interest" description="Disordered" evidence="1">
    <location>
        <begin position="160"/>
        <end position="199"/>
    </location>
</feature>
<protein>
    <submittedName>
        <fullName evidence="3">Uncharacterized protein DUF3515</fullName>
    </submittedName>
</protein>
<keyword evidence="4" id="KW-1185">Reference proteome</keyword>
<gene>
    <name evidence="3" type="ORF">EV140_0938</name>
</gene>
<name>A0A4Q7TS71_9MICO</name>